<dbReference type="InterPro" id="IPR025202">
    <property type="entry name" value="PLD-like_dom"/>
</dbReference>
<organism evidence="3 4">
    <name type="scientific">Actinoplanes utahensis</name>
    <dbReference type="NCBI Taxonomy" id="1869"/>
    <lineage>
        <taxon>Bacteria</taxon>
        <taxon>Bacillati</taxon>
        <taxon>Actinomycetota</taxon>
        <taxon>Actinomycetes</taxon>
        <taxon>Micromonosporales</taxon>
        <taxon>Micromonosporaceae</taxon>
        <taxon>Actinoplanes</taxon>
    </lineage>
</organism>
<evidence type="ECO:0000256" key="1">
    <source>
        <dbReference type="SAM" id="MobiDB-lite"/>
    </source>
</evidence>
<keyword evidence="4" id="KW-1185">Reference proteome</keyword>
<dbReference type="SUPFAM" id="SSF56024">
    <property type="entry name" value="Phospholipase D/nuclease"/>
    <property type="match status" value="1"/>
</dbReference>
<gene>
    <name evidence="3" type="ORF">MB27_12835</name>
</gene>
<protein>
    <recommendedName>
        <fullName evidence="2">Phospholipase D-like domain-containing protein</fullName>
    </recommendedName>
</protein>
<dbReference type="STRING" id="1869.MB27_12835"/>
<dbReference type="EMBL" id="JRTT01000013">
    <property type="protein sequence ID" value="KHD77009.1"/>
    <property type="molecule type" value="Genomic_DNA"/>
</dbReference>
<name>A0A0A6URF5_ACTUT</name>
<evidence type="ECO:0000313" key="3">
    <source>
        <dbReference type="EMBL" id="KHD77009.1"/>
    </source>
</evidence>
<comment type="caution">
    <text evidence="3">The sequence shown here is derived from an EMBL/GenBank/DDBJ whole genome shotgun (WGS) entry which is preliminary data.</text>
</comment>
<feature type="region of interest" description="Disordered" evidence="1">
    <location>
        <begin position="125"/>
        <end position="146"/>
    </location>
</feature>
<sequence>MIRPRPNFTRQAVVDELRALPDRKCWVDVICTEAGAGVPASLRNHSRIALCRTPEAGGDFVHSKCLLIEGKYIDDADRKWVLTGSHDYTDSALRENDEAFLRIESAAIHAQFRANFRTIRSVAGADSKSPPALDFTASASRSDTND</sequence>
<feature type="compositionally biased region" description="Polar residues" evidence="1">
    <location>
        <begin position="137"/>
        <end position="146"/>
    </location>
</feature>
<dbReference type="Proteomes" id="UP000054537">
    <property type="component" value="Unassembled WGS sequence"/>
</dbReference>
<evidence type="ECO:0000313" key="4">
    <source>
        <dbReference type="Proteomes" id="UP000054537"/>
    </source>
</evidence>
<dbReference type="OrthoDB" id="3740959at2"/>
<dbReference type="Pfam" id="PF13091">
    <property type="entry name" value="PLDc_2"/>
    <property type="match status" value="1"/>
</dbReference>
<dbReference type="RefSeq" id="WP_043524608.1">
    <property type="nucleotide sequence ID" value="NZ_BAABKU010000017.1"/>
</dbReference>
<evidence type="ECO:0000259" key="2">
    <source>
        <dbReference type="Pfam" id="PF13091"/>
    </source>
</evidence>
<dbReference type="AlphaFoldDB" id="A0A0A6URF5"/>
<dbReference type="eggNOG" id="COG1502">
    <property type="taxonomic scope" value="Bacteria"/>
</dbReference>
<proteinExistence type="predicted"/>
<reference evidence="3 4" key="1">
    <citation type="submission" date="2014-10" db="EMBL/GenBank/DDBJ databases">
        <title>Draft genome sequence of Actinoplanes utahensis NRRL 12052.</title>
        <authorList>
            <person name="Velasco-Bucheli B."/>
            <person name="del Cerro C."/>
            <person name="Hormigo D."/>
            <person name="Garcia J.L."/>
            <person name="Acebal C."/>
            <person name="Arroyo M."/>
            <person name="de la Mata I."/>
        </authorList>
    </citation>
    <scope>NUCLEOTIDE SEQUENCE [LARGE SCALE GENOMIC DNA]</scope>
    <source>
        <strain evidence="3 4">NRRL 12052</strain>
    </source>
</reference>
<accession>A0A0A6URF5</accession>
<dbReference type="Gene3D" id="3.30.870.10">
    <property type="entry name" value="Endonuclease Chain A"/>
    <property type="match status" value="1"/>
</dbReference>
<feature type="domain" description="Phospholipase D-like" evidence="2">
    <location>
        <begin position="6"/>
        <end position="118"/>
    </location>
</feature>